<gene>
    <name evidence="1" type="ORF">FB466_0646</name>
</gene>
<keyword evidence="2" id="KW-1185">Reference proteome</keyword>
<protein>
    <recommendedName>
        <fullName evidence="3">Phage Mu protein F like protein</fullName>
    </recommendedName>
</protein>
<proteinExistence type="predicted"/>
<dbReference type="Proteomes" id="UP000318331">
    <property type="component" value="Unassembled WGS sequence"/>
</dbReference>
<sequence length="270" mass="29334">MTSKELAYQAMVAATRERVLAQAAATWTGLGSYRDFDARRFVAQVVPLVQAGQLHVATLTAAHIAGAATATPIDRDAILDGRGTATSEVYRRPFVTAYTALSEGVPLDEALRRGAARLMGLASTDMQMSRVRQAQRSMVDRGIDQYHRVLTGRENCALCVIASTQRYWVANLMPIHPGCDCSPQKLTGNNPLRQVINPDLLNLTHKAIDQQLGLSDRGARDLGLGKESSAGNPLSDYTDLITTQIHGEIGPVLTWRSHQFTTPADIPDLT</sequence>
<dbReference type="RefSeq" id="WP_141915770.1">
    <property type="nucleotide sequence ID" value="NZ_BAAAYS010000001.1"/>
</dbReference>
<dbReference type="AlphaFoldDB" id="A0A543I5G0"/>
<evidence type="ECO:0008006" key="3">
    <source>
        <dbReference type="Google" id="ProtNLM"/>
    </source>
</evidence>
<organism evidence="1 2">
    <name type="scientific">Klugiella xanthotipulae</name>
    <dbReference type="NCBI Taxonomy" id="244735"/>
    <lineage>
        <taxon>Bacteria</taxon>
        <taxon>Bacillati</taxon>
        <taxon>Actinomycetota</taxon>
        <taxon>Actinomycetes</taxon>
        <taxon>Micrococcales</taxon>
        <taxon>Microbacteriaceae</taxon>
        <taxon>Klugiella</taxon>
    </lineage>
</organism>
<dbReference type="EMBL" id="VFPN01000001">
    <property type="protein sequence ID" value="TQM65832.1"/>
    <property type="molecule type" value="Genomic_DNA"/>
</dbReference>
<comment type="caution">
    <text evidence="1">The sequence shown here is derived from an EMBL/GenBank/DDBJ whole genome shotgun (WGS) entry which is preliminary data.</text>
</comment>
<evidence type="ECO:0000313" key="1">
    <source>
        <dbReference type="EMBL" id="TQM65832.1"/>
    </source>
</evidence>
<reference evidence="1 2" key="1">
    <citation type="submission" date="2019-06" db="EMBL/GenBank/DDBJ databases">
        <title>Sequencing the genomes of 1000 actinobacteria strains.</title>
        <authorList>
            <person name="Klenk H.-P."/>
        </authorList>
    </citation>
    <scope>NUCLEOTIDE SEQUENCE [LARGE SCALE GENOMIC DNA]</scope>
    <source>
        <strain evidence="1 2">DSM 18031</strain>
    </source>
</reference>
<evidence type="ECO:0000313" key="2">
    <source>
        <dbReference type="Proteomes" id="UP000318331"/>
    </source>
</evidence>
<dbReference type="OrthoDB" id="3268595at2"/>
<name>A0A543I5G0_9MICO</name>
<accession>A0A543I5G0</accession>